<comment type="catalytic activity">
    <reaction evidence="8">
        <text>L-seryl-[protein] + UTP = O-(5'-uridylyl)-L-seryl-[protein] + diphosphate</text>
        <dbReference type="Rhea" id="RHEA:64604"/>
        <dbReference type="Rhea" id="RHEA-COMP:9863"/>
        <dbReference type="Rhea" id="RHEA-COMP:16635"/>
        <dbReference type="ChEBI" id="CHEBI:29999"/>
        <dbReference type="ChEBI" id="CHEBI:33019"/>
        <dbReference type="ChEBI" id="CHEBI:46398"/>
        <dbReference type="ChEBI" id="CHEBI:156051"/>
    </reaction>
</comment>
<feature type="binding site" evidence="8">
    <location>
        <position position="116"/>
    </location>
    <ligand>
        <name>ATP</name>
        <dbReference type="ChEBI" id="CHEBI:30616"/>
    </ligand>
</feature>
<dbReference type="AlphaFoldDB" id="A0A0N8HKK7"/>
<dbReference type="OrthoDB" id="9776281at2"/>
<evidence type="ECO:0000256" key="6">
    <source>
        <dbReference type="ARBA" id="ARBA00022840"/>
    </source>
</evidence>
<dbReference type="Proteomes" id="UP000050378">
    <property type="component" value="Unassembled WGS sequence"/>
</dbReference>
<dbReference type="NCBIfam" id="NF000658">
    <property type="entry name" value="PRK00029.1"/>
    <property type="match status" value="1"/>
</dbReference>
<evidence type="ECO:0000313" key="10">
    <source>
        <dbReference type="Proteomes" id="UP000050378"/>
    </source>
</evidence>
<evidence type="ECO:0000256" key="8">
    <source>
        <dbReference type="HAMAP-Rule" id="MF_00692"/>
    </source>
</evidence>
<evidence type="ECO:0000256" key="4">
    <source>
        <dbReference type="ARBA" id="ARBA00022723"/>
    </source>
</evidence>
<dbReference type="EMBL" id="LJTC01000004">
    <property type="protein sequence ID" value="KPM84152.1"/>
    <property type="molecule type" value="Genomic_DNA"/>
</dbReference>
<comment type="catalytic activity">
    <reaction evidence="8">
        <text>L-tyrosyl-[protein] + ATP = O-(5'-adenylyl)-L-tyrosyl-[protein] + diphosphate</text>
        <dbReference type="Rhea" id="RHEA:54288"/>
        <dbReference type="Rhea" id="RHEA-COMP:10136"/>
        <dbReference type="Rhea" id="RHEA-COMP:13846"/>
        <dbReference type="ChEBI" id="CHEBI:30616"/>
        <dbReference type="ChEBI" id="CHEBI:33019"/>
        <dbReference type="ChEBI" id="CHEBI:46858"/>
        <dbReference type="ChEBI" id="CHEBI:83624"/>
        <dbReference type="EC" id="2.7.7.108"/>
    </reaction>
</comment>
<comment type="function">
    <text evidence="8">Nucleotidyltransferase involved in the post-translational modification of proteins. It can catalyze the addition of adenosine monophosphate (AMP) or uridine monophosphate (UMP) to a protein, resulting in modifications known as AMPylation and UMPylation.</text>
</comment>
<dbReference type="STRING" id="570156.AOG27_07565"/>
<evidence type="ECO:0000256" key="3">
    <source>
        <dbReference type="ARBA" id="ARBA00022695"/>
    </source>
</evidence>
<feature type="binding site" evidence="8">
    <location>
        <position position="167"/>
    </location>
    <ligand>
        <name>ATP</name>
        <dbReference type="ChEBI" id="CHEBI:30616"/>
    </ligand>
</feature>
<feature type="binding site" evidence="8">
    <location>
        <position position="83"/>
    </location>
    <ligand>
        <name>ATP</name>
        <dbReference type="ChEBI" id="CHEBI:30616"/>
    </ligand>
</feature>
<comment type="catalytic activity">
    <reaction evidence="8">
        <text>L-seryl-[protein] + ATP = 3-O-(5'-adenylyl)-L-seryl-[protein] + diphosphate</text>
        <dbReference type="Rhea" id="RHEA:58120"/>
        <dbReference type="Rhea" id="RHEA-COMP:9863"/>
        <dbReference type="Rhea" id="RHEA-COMP:15073"/>
        <dbReference type="ChEBI" id="CHEBI:29999"/>
        <dbReference type="ChEBI" id="CHEBI:30616"/>
        <dbReference type="ChEBI" id="CHEBI:33019"/>
        <dbReference type="ChEBI" id="CHEBI:142516"/>
        <dbReference type="EC" id="2.7.7.108"/>
    </reaction>
</comment>
<dbReference type="GO" id="GO:0000287">
    <property type="term" value="F:magnesium ion binding"/>
    <property type="evidence" value="ECO:0007669"/>
    <property type="project" value="UniProtKB-UniRule"/>
</dbReference>
<feature type="binding site" evidence="8">
    <location>
        <position position="245"/>
    </location>
    <ligand>
        <name>Mg(2+)</name>
        <dbReference type="ChEBI" id="CHEBI:18420"/>
    </ligand>
</feature>
<comment type="caution">
    <text evidence="9">The sequence shown here is derived from an EMBL/GenBank/DDBJ whole genome shotgun (WGS) entry which is preliminary data.</text>
</comment>
<feature type="binding site" evidence="8">
    <location>
        <position position="254"/>
    </location>
    <ligand>
        <name>Mg(2+)</name>
        <dbReference type="ChEBI" id="CHEBI:18420"/>
    </ligand>
</feature>
<comment type="catalytic activity">
    <reaction evidence="8">
        <text>L-histidyl-[protein] + UTP = N(tele)-(5'-uridylyl)-L-histidyl-[protein] + diphosphate</text>
        <dbReference type="Rhea" id="RHEA:83891"/>
        <dbReference type="Rhea" id="RHEA-COMP:9745"/>
        <dbReference type="Rhea" id="RHEA-COMP:20239"/>
        <dbReference type="ChEBI" id="CHEBI:29979"/>
        <dbReference type="ChEBI" id="CHEBI:33019"/>
        <dbReference type="ChEBI" id="CHEBI:46398"/>
        <dbReference type="ChEBI" id="CHEBI:233474"/>
    </reaction>
</comment>
<proteinExistence type="inferred from homology"/>
<keyword evidence="6 8" id="KW-0067">ATP-binding</keyword>
<dbReference type="GO" id="GO:0030145">
    <property type="term" value="F:manganese ion binding"/>
    <property type="evidence" value="ECO:0007669"/>
    <property type="project" value="UniProtKB-UniRule"/>
</dbReference>
<feature type="binding site" evidence="8">
    <location>
        <position position="254"/>
    </location>
    <ligand>
        <name>ATP</name>
        <dbReference type="ChEBI" id="CHEBI:30616"/>
    </ligand>
</feature>
<evidence type="ECO:0000256" key="1">
    <source>
        <dbReference type="ARBA" id="ARBA00009747"/>
    </source>
</evidence>
<evidence type="ECO:0000256" key="7">
    <source>
        <dbReference type="ARBA" id="ARBA00022842"/>
    </source>
</evidence>
<dbReference type="RefSeq" id="WP_054552408.1">
    <property type="nucleotide sequence ID" value="NZ_LJTC01000004.1"/>
</dbReference>
<dbReference type="InterPro" id="IPR003846">
    <property type="entry name" value="SelO"/>
</dbReference>
<comment type="similarity">
    <text evidence="1 8">Belongs to the SELO family.</text>
</comment>
<dbReference type="Pfam" id="PF02696">
    <property type="entry name" value="SelO"/>
    <property type="match status" value="1"/>
</dbReference>
<dbReference type="EC" id="2.7.7.-" evidence="8"/>
<name>A0A0N8HKK7_9GAMM</name>
<feature type="active site" description="Proton acceptor" evidence="8">
    <location>
        <position position="244"/>
    </location>
</feature>
<organism evidence="9 10">
    <name type="scientific">Pseudoalteromonas lipolytica</name>
    <dbReference type="NCBI Taxonomy" id="570156"/>
    <lineage>
        <taxon>Bacteria</taxon>
        <taxon>Pseudomonadati</taxon>
        <taxon>Pseudomonadota</taxon>
        <taxon>Gammaproteobacteria</taxon>
        <taxon>Alteromonadales</taxon>
        <taxon>Pseudoalteromonadaceae</taxon>
        <taxon>Pseudoalteromonas</taxon>
    </lineage>
</organism>
<accession>A0A0N8HKK7</accession>
<dbReference type="PANTHER" id="PTHR32057">
    <property type="entry name" value="PROTEIN ADENYLYLTRANSFERASE SELO, MITOCHONDRIAL"/>
    <property type="match status" value="1"/>
</dbReference>
<comment type="catalytic activity">
    <reaction evidence="8">
        <text>L-tyrosyl-[protein] + UTP = O-(5'-uridylyl)-L-tyrosyl-[protein] + diphosphate</text>
        <dbReference type="Rhea" id="RHEA:83887"/>
        <dbReference type="Rhea" id="RHEA-COMP:10136"/>
        <dbReference type="Rhea" id="RHEA-COMP:20238"/>
        <dbReference type="ChEBI" id="CHEBI:33019"/>
        <dbReference type="ChEBI" id="CHEBI:46398"/>
        <dbReference type="ChEBI" id="CHEBI:46858"/>
        <dbReference type="ChEBI" id="CHEBI:90602"/>
    </reaction>
</comment>
<comment type="cofactor">
    <cofactor evidence="8">
        <name>Mg(2+)</name>
        <dbReference type="ChEBI" id="CHEBI:18420"/>
    </cofactor>
    <cofactor evidence="8">
        <name>Mn(2+)</name>
        <dbReference type="ChEBI" id="CHEBI:29035"/>
    </cofactor>
</comment>
<feature type="binding site" evidence="8">
    <location>
        <position position="81"/>
    </location>
    <ligand>
        <name>ATP</name>
        <dbReference type="ChEBI" id="CHEBI:30616"/>
    </ligand>
</feature>
<feature type="binding site" evidence="8">
    <location>
        <position position="174"/>
    </location>
    <ligand>
        <name>ATP</name>
        <dbReference type="ChEBI" id="CHEBI:30616"/>
    </ligand>
</feature>
<sequence>MKLQTRYTDISELLAIKDMPSAVAEPQLLLFNDKLADNFAIKHDSEFLAKLLSGSTIDNDVAPVALGYSGHQFGHFSPRLGDGRAHLLGAIADKDGTLWDLQLKGAGATVFSRGGDGRCAIGPAVREYIMSEALHALGIATTRCLAVVTTGETVYRQPPRPGAVVTRLAKSHIRVGSFQYLATQGDIEGLEKLVDYAINCHYPGISSAGEQRYIEFLTAALDKQIELVISWMRIGFIHGVMNTDNTLISGETIDYGPCAMMNQFDLDTVFSSIDHQGRYAFGNQPNIANWNIARLAESLIPLFADQESAVEQLSPVVNGFAAKFNDAFNTMWQQKLGLAGQHEGDHALVSELLGLMKQHQLDYTNTFNALTESLLADFAIPTSLKEWHKKWIVRTSSKSYETMRAVNPAVIPRNHTIEMILAEYEASGESSLKDAFLEAFNDPYVYDERQFEWLQAPKDYDKNYQTFCGT</sequence>
<feature type="binding site" evidence="8">
    <location>
        <position position="84"/>
    </location>
    <ligand>
        <name>ATP</name>
        <dbReference type="ChEBI" id="CHEBI:30616"/>
    </ligand>
</feature>
<gene>
    <name evidence="8" type="primary">ydiU</name>
    <name evidence="8" type="synonym">selO</name>
    <name evidence="9" type="ORF">AOG27_07565</name>
</gene>
<keyword evidence="3 8" id="KW-0548">Nucleotidyltransferase</keyword>
<feature type="binding site" evidence="8">
    <location>
        <position position="104"/>
    </location>
    <ligand>
        <name>ATP</name>
        <dbReference type="ChEBI" id="CHEBI:30616"/>
    </ligand>
</feature>
<keyword evidence="7 8" id="KW-0460">Magnesium</keyword>
<keyword evidence="4 8" id="KW-0479">Metal-binding</keyword>
<keyword evidence="8" id="KW-0464">Manganese</keyword>
<evidence type="ECO:0000256" key="5">
    <source>
        <dbReference type="ARBA" id="ARBA00022741"/>
    </source>
</evidence>
<dbReference type="PATRIC" id="fig|570156.3.peg.2568"/>
<feature type="binding site" evidence="8">
    <location>
        <position position="117"/>
    </location>
    <ligand>
        <name>ATP</name>
        <dbReference type="ChEBI" id="CHEBI:30616"/>
    </ligand>
</feature>
<dbReference type="HAMAP" id="MF_00692">
    <property type="entry name" value="SelO"/>
    <property type="match status" value="1"/>
</dbReference>
<dbReference type="PANTHER" id="PTHR32057:SF14">
    <property type="entry name" value="PROTEIN ADENYLYLTRANSFERASE SELO, MITOCHONDRIAL"/>
    <property type="match status" value="1"/>
</dbReference>
<comment type="catalytic activity">
    <reaction evidence="8">
        <text>L-threonyl-[protein] + ATP = 3-O-(5'-adenylyl)-L-threonyl-[protein] + diphosphate</text>
        <dbReference type="Rhea" id="RHEA:54292"/>
        <dbReference type="Rhea" id="RHEA-COMP:11060"/>
        <dbReference type="Rhea" id="RHEA-COMP:13847"/>
        <dbReference type="ChEBI" id="CHEBI:30013"/>
        <dbReference type="ChEBI" id="CHEBI:30616"/>
        <dbReference type="ChEBI" id="CHEBI:33019"/>
        <dbReference type="ChEBI" id="CHEBI:138113"/>
        <dbReference type="EC" id="2.7.7.108"/>
    </reaction>
</comment>
<dbReference type="GO" id="GO:0005524">
    <property type="term" value="F:ATP binding"/>
    <property type="evidence" value="ECO:0007669"/>
    <property type="project" value="UniProtKB-UniRule"/>
</dbReference>
<keyword evidence="2 8" id="KW-0808">Transferase</keyword>
<keyword evidence="5 8" id="KW-0547">Nucleotide-binding</keyword>
<protein>
    <recommendedName>
        <fullName evidence="8">Protein nucleotidyltransferase YdiU</fullName>
        <ecNumber evidence="8">2.7.7.-</ecNumber>
    </recommendedName>
    <alternativeName>
        <fullName evidence="8">Protein adenylyltransferase YdiU</fullName>
        <ecNumber evidence="8">2.7.7.108</ecNumber>
    </alternativeName>
    <alternativeName>
        <fullName evidence="8">Protein uridylyltransferase YdiU</fullName>
        <ecNumber evidence="8">2.7.7.-</ecNumber>
    </alternativeName>
</protein>
<evidence type="ECO:0000256" key="2">
    <source>
        <dbReference type="ARBA" id="ARBA00022679"/>
    </source>
</evidence>
<dbReference type="GO" id="GO:0070733">
    <property type="term" value="F:AMPylase activity"/>
    <property type="evidence" value="ECO:0007669"/>
    <property type="project" value="UniProtKB-EC"/>
</dbReference>
<dbReference type="EC" id="2.7.7.108" evidence="8"/>
<reference evidence="9 10" key="1">
    <citation type="submission" date="2015-09" db="EMBL/GenBank/DDBJ databases">
        <title>Draft Genome Sequence of Pseudoalteromonas lipolytica UCD-48B.</title>
        <authorList>
            <person name="Krusor M."/>
            <person name="Coil D.A."/>
            <person name="Lang J.M."/>
            <person name="Eisen J.A."/>
            <person name="Alexiev A."/>
        </authorList>
    </citation>
    <scope>NUCLEOTIDE SEQUENCE [LARGE SCALE GENOMIC DNA]</scope>
    <source>
        <strain evidence="9 10">UCD-48B</strain>
    </source>
</reference>
<evidence type="ECO:0000313" key="9">
    <source>
        <dbReference type="EMBL" id="KPM84152.1"/>
    </source>
</evidence>